<dbReference type="PANTHER" id="PTHR22950">
    <property type="entry name" value="AMINO ACID TRANSPORTER"/>
    <property type="match status" value="1"/>
</dbReference>
<protein>
    <recommendedName>
        <fullName evidence="8">Amino acid transporter transmembrane domain-containing protein</fullName>
    </recommendedName>
</protein>
<keyword evidence="2" id="KW-0813">Transport</keyword>
<feature type="transmembrane region" description="Helical" evidence="7">
    <location>
        <begin position="212"/>
        <end position="230"/>
    </location>
</feature>
<keyword evidence="10" id="KW-1185">Reference proteome</keyword>
<feature type="transmembrane region" description="Helical" evidence="7">
    <location>
        <begin position="125"/>
        <end position="145"/>
    </location>
</feature>
<accession>A0AAN7KP09</accession>
<evidence type="ECO:0000256" key="6">
    <source>
        <dbReference type="ARBA" id="ARBA00023136"/>
    </source>
</evidence>
<evidence type="ECO:0000256" key="4">
    <source>
        <dbReference type="ARBA" id="ARBA00022970"/>
    </source>
</evidence>
<evidence type="ECO:0000259" key="8">
    <source>
        <dbReference type="Pfam" id="PF01490"/>
    </source>
</evidence>
<proteinExistence type="predicted"/>
<organism evidence="9 10">
    <name type="scientific">Trapa incisa</name>
    <dbReference type="NCBI Taxonomy" id="236973"/>
    <lineage>
        <taxon>Eukaryota</taxon>
        <taxon>Viridiplantae</taxon>
        <taxon>Streptophyta</taxon>
        <taxon>Embryophyta</taxon>
        <taxon>Tracheophyta</taxon>
        <taxon>Spermatophyta</taxon>
        <taxon>Magnoliopsida</taxon>
        <taxon>eudicotyledons</taxon>
        <taxon>Gunneridae</taxon>
        <taxon>Pentapetalae</taxon>
        <taxon>rosids</taxon>
        <taxon>malvids</taxon>
        <taxon>Myrtales</taxon>
        <taxon>Lythraceae</taxon>
        <taxon>Trapa</taxon>
    </lineage>
</organism>
<feature type="transmembrane region" description="Helical" evidence="7">
    <location>
        <begin position="278"/>
        <end position="300"/>
    </location>
</feature>
<evidence type="ECO:0000256" key="5">
    <source>
        <dbReference type="ARBA" id="ARBA00022989"/>
    </source>
</evidence>
<name>A0AAN7KP09_9MYRT</name>
<feature type="transmembrane region" description="Helical" evidence="7">
    <location>
        <begin position="237"/>
        <end position="258"/>
    </location>
</feature>
<keyword evidence="4" id="KW-0029">Amino-acid transport</keyword>
<feature type="transmembrane region" description="Helical" evidence="7">
    <location>
        <begin position="455"/>
        <end position="476"/>
    </location>
</feature>
<evidence type="ECO:0000313" key="9">
    <source>
        <dbReference type="EMBL" id="KAK4768419.1"/>
    </source>
</evidence>
<comment type="caution">
    <text evidence="9">The sequence shown here is derived from an EMBL/GenBank/DDBJ whole genome shotgun (WGS) entry which is preliminary data.</text>
</comment>
<dbReference type="InterPro" id="IPR013057">
    <property type="entry name" value="AA_transpt_TM"/>
</dbReference>
<evidence type="ECO:0000256" key="1">
    <source>
        <dbReference type="ARBA" id="ARBA00004141"/>
    </source>
</evidence>
<gene>
    <name evidence="9" type="ORF">SAY87_003560</name>
</gene>
<comment type="subcellular location">
    <subcellularLocation>
        <location evidence="1">Membrane</location>
        <topology evidence="1">Multi-pass membrane protein</topology>
    </subcellularLocation>
</comment>
<feature type="transmembrane region" description="Helical" evidence="7">
    <location>
        <begin position="312"/>
        <end position="336"/>
    </location>
</feature>
<dbReference type="PANTHER" id="PTHR22950:SF705">
    <property type="entry name" value="AMINO ACID TRANSPORTER AVT1I-LIKE"/>
    <property type="match status" value="1"/>
</dbReference>
<evidence type="ECO:0000256" key="7">
    <source>
        <dbReference type="SAM" id="Phobius"/>
    </source>
</evidence>
<keyword evidence="3 7" id="KW-0812">Transmembrane</keyword>
<feature type="transmembrane region" description="Helical" evidence="7">
    <location>
        <begin position="172"/>
        <end position="192"/>
    </location>
</feature>
<keyword evidence="5 7" id="KW-1133">Transmembrane helix</keyword>
<dbReference type="Proteomes" id="UP001345219">
    <property type="component" value="Chromosome 3"/>
</dbReference>
<feature type="domain" description="Amino acid transporter transmembrane" evidence="8">
    <location>
        <begin position="109"/>
        <end position="474"/>
    </location>
</feature>
<feature type="transmembrane region" description="Helical" evidence="7">
    <location>
        <begin position="394"/>
        <end position="416"/>
    </location>
</feature>
<dbReference type="Pfam" id="PF01490">
    <property type="entry name" value="Aa_trans"/>
    <property type="match status" value="1"/>
</dbReference>
<dbReference type="EMBL" id="JAXIOK010000006">
    <property type="protein sequence ID" value="KAK4768419.1"/>
    <property type="molecule type" value="Genomic_DNA"/>
</dbReference>
<feature type="transmembrane region" description="Helical" evidence="7">
    <location>
        <begin position="356"/>
        <end position="373"/>
    </location>
</feature>
<evidence type="ECO:0000256" key="3">
    <source>
        <dbReference type="ARBA" id="ARBA00022692"/>
    </source>
</evidence>
<evidence type="ECO:0000256" key="2">
    <source>
        <dbReference type="ARBA" id="ARBA00022448"/>
    </source>
</evidence>
<keyword evidence="6 7" id="KW-0472">Membrane</keyword>
<dbReference type="GO" id="GO:0005774">
    <property type="term" value="C:vacuolar membrane"/>
    <property type="evidence" value="ECO:0007669"/>
    <property type="project" value="TreeGrafter"/>
</dbReference>
<evidence type="ECO:0000313" key="10">
    <source>
        <dbReference type="Proteomes" id="UP001345219"/>
    </source>
</evidence>
<sequence>MGERKSQSRLTAQFQAFPQTFAPASLRLFLLSFSLPSYTHMETHEHNLNVPLLADKVQQWASQQPIGFAQKVEEVEFLSSKPASTASMLSQLEGCVSSHNLIHFSFFYAGVGILSTPYALASGGWLSLTLLFAIAIAAFYSGILIQRCMDLDPSIRTYPDIGERAFGKKGRLLISVFMYVELFLVATGFLILEGDNLHNIFPSMQFEIGSFLSRKQSLVVIVGLFVLPTVWVDSLSILSYVSASGVLASGIILISIFWTGAFDGVGFQQKGRPVNWSGIPTAVSLYSFCYCAHPVFPTIYTSMKKNHQFSCVLVVCFILCTISYAAMAVMGYLMFGDAVESQVTLNLPVEKLSSKIAIYTTLLNPICKYALMVTPIVNTAKQLFPCRSHTMRPLGILVGTTLVLSNVFVAICVPFFGYLMALVGSFLSVTASIILPCLCYLKISGSYRSISYKSVMIWVIILFGVAEAVFGTYTALGQILAHL</sequence>
<reference evidence="9 10" key="1">
    <citation type="journal article" date="2023" name="Hortic Res">
        <title>Pangenome of water caltrop reveals structural variations and asymmetric subgenome divergence after allopolyploidization.</title>
        <authorList>
            <person name="Zhang X."/>
            <person name="Chen Y."/>
            <person name="Wang L."/>
            <person name="Yuan Y."/>
            <person name="Fang M."/>
            <person name="Shi L."/>
            <person name="Lu R."/>
            <person name="Comes H.P."/>
            <person name="Ma Y."/>
            <person name="Chen Y."/>
            <person name="Huang G."/>
            <person name="Zhou Y."/>
            <person name="Zheng Z."/>
            <person name="Qiu Y."/>
        </authorList>
    </citation>
    <scope>NUCLEOTIDE SEQUENCE [LARGE SCALE GENOMIC DNA]</scope>
    <source>
        <tissue evidence="9">Roots</tissue>
    </source>
</reference>
<feature type="transmembrane region" description="Helical" evidence="7">
    <location>
        <begin position="422"/>
        <end position="443"/>
    </location>
</feature>
<dbReference type="GO" id="GO:0015179">
    <property type="term" value="F:L-amino acid transmembrane transporter activity"/>
    <property type="evidence" value="ECO:0007669"/>
    <property type="project" value="TreeGrafter"/>
</dbReference>
<feature type="transmembrane region" description="Helical" evidence="7">
    <location>
        <begin position="101"/>
        <end position="119"/>
    </location>
</feature>
<dbReference type="AlphaFoldDB" id="A0AAN7KP09"/>